<dbReference type="EMBL" id="SMGD01000015">
    <property type="protein sequence ID" value="TCK47276.1"/>
    <property type="molecule type" value="Genomic_DNA"/>
</dbReference>
<dbReference type="InterPro" id="IPR021936">
    <property type="entry name" value="DUF3549"/>
</dbReference>
<gene>
    <name evidence="1" type="ORF">EV690_2985</name>
</gene>
<name>A0A4R1J9J3_9GAMM</name>
<keyword evidence="2" id="KW-1185">Reference proteome</keyword>
<comment type="caution">
    <text evidence="1">The sequence shown here is derived from an EMBL/GenBank/DDBJ whole genome shotgun (WGS) entry which is preliminary data.</text>
</comment>
<accession>A0A4R1J9J3</accession>
<organism evidence="1 2">
    <name type="scientific">Celerinatantimonas diazotrophica</name>
    <dbReference type="NCBI Taxonomy" id="412034"/>
    <lineage>
        <taxon>Bacteria</taxon>
        <taxon>Pseudomonadati</taxon>
        <taxon>Pseudomonadota</taxon>
        <taxon>Gammaproteobacteria</taxon>
        <taxon>Celerinatantimonadaceae</taxon>
        <taxon>Celerinatantimonas</taxon>
    </lineage>
</organism>
<reference evidence="1 2" key="1">
    <citation type="submission" date="2019-03" db="EMBL/GenBank/DDBJ databases">
        <title>Genomic Encyclopedia of Type Strains, Phase IV (KMG-IV): sequencing the most valuable type-strain genomes for metagenomic binning, comparative biology and taxonomic classification.</title>
        <authorList>
            <person name="Goeker M."/>
        </authorList>
    </citation>
    <scope>NUCLEOTIDE SEQUENCE [LARGE SCALE GENOMIC DNA]</scope>
    <source>
        <strain evidence="1 2">DSM 18577</strain>
    </source>
</reference>
<dbReference type="RefSeq" id="WP_131913729.1">
    <property type="nucleotide sequence ID" value="NZ_OU594967.1"/>
</dbReference>
<sequence length="344" mass="39252">MKALSTLSEILTLAGSQFKVYDMGRRITPIDTQAFYAMETAVHPYPAPIAGHARLALCFWSIKAPETPYIWFLQFPVDEQGFIKLAARDQFLNLIVTILGHDLSQKPTDEQAKVLANNPCIFNPSEEKKAYFNARLKVDLDLPASVYYEHAQSYLAGELGWENWTSIALQGLADVVARLDREDNSQRLAHAFEHLNDEIWVHLTQLLEHQNLDQKLCHKLCELHGIWLKERPQLSYLLLRAMASSQQKKLRQKALKEQLEISSDPQLFVAIAGRLWSDLEEEELNRLFFEQLAKIGDQMLFNQLFADLVAIPKLRNQVLSRLRDPQRGKALAEAIGQLIQSAHG</sequence>
<dbReference type="Proteomes" id="UP000295565">
    <property type="component" value="Unassembled WGS sequence"/>
</dbReference>
<proteinExistence type="predicted"/>
<dbReference type="Pfam" id="PF12069">
    <property type="entry name" value="DUF3549"/>
    <property type="match status" value="1"/>
</dbReference>
<protein>
    <submittedName>
        <fullName evidence="1">Uncharacterized protein DUF3549</fullName>
    </submittedName>
</protein>
<evidence type="ECO:0000313" key="1">
    <source>
        <dbReference type="EMBL" id="TCK47276.1"/>
    </source>
</evidence>
<dbReference type="AlphaFoldDB" id="A0A4R1J9J3"/>
<dbReference type="OrthoDB" id="5597089at2"/>
<evidence type="ECO:0000313" key="2">
    <source>
        <dbReference type="Proteomes" id="UP000295565"/>
    </source>
</evidence>